<dbReference type="PROSITE" id="PS50943">
    <property type="entry name" value="HTH_CROC1"/>
    <property type="match status" value="1"/>
</dbReference>
<protein>
    <recommendedName>
        <fullName evidence="1">HTH cro/C1-type domain-containing protein</fullName>
    </recommendedName>
</protein>
<dbReference type="SMART" id="SM00530">
    <property type="entry name" value="HTH_XRE"/>
    <property type="match status" value="1"/>
</dbReference>
<reference evidence="2 3" key="2">
    <citation type="journal article" date="2016" name="Genome Announc.">
        <title>Complete Genome Sequence of the Highly Virulent Aeromonas schubertii Strain WL1483, Isolated from Diseased Snakehead Fish (Channa argus) in China.</title>
        <authorList>
            <person name="Liu L."/>
            <person name="Li N."/>
            <person name="Zhang D."/>
            <person name="Fu X."/>
            <person name="Shi C."/>
            <person name="Lin Q."/>
            <person name="Hao G."/>
        </authorList>
    </citation>
    <scope>NUCLEOTIDE SEQUENCE [LARGE SCALE GENOMIC DNA]</scope>
    <source>
        <strain evidence="2 3">WL1483</strain>
    </source>
</reference>
<name>A0A0S2SD38_9GAMM</name>
<dbReference type="EMBL" id="CP013067">
    <property type="protein sequence ID" value="ALP39604.1"/>
    <property type="molecule type" value="Genomic_DNA"/>
</dbReference>
<evidence type="ECO:0000313" key="2">
    <source>
        <dbReference type="EMBL" id="ALP39604.1"/>
    </source>
</evidence>
<dbReference type="InterPro" id="IPR010982">
    <property type="entry name" value="Lambda_DNA-bd_dom_sf"/>
</dbReference>
<dbReference type="PATRIC" id="fig|652.5.peg.2378"/>
<dbReference type="SUPFAM" id="SSF47413">
    <property type="entry name" value="lambda repressor-like DNA-binding domains"/>
    <property type="match status" value="1"/>
</dbReference>
<dbReference type="KEGG" id="asr:WL1483_185"/>
<dbReference type="Gene3D" id="1.10.260.40">
    <property type="entry name" value="lambda repressor-like DNA-binding domains"/>
    <property type="match status" value="1"/>
</dbReference>
<dbReference type="AlphaFoldDB" id="A0A0S2SD38"/>
<gene>
    <name evidence="2" type="ORF">WL1483_185</name>
</gene>
<dbReference type="InterPro" id="IPR001387">
    <property type="entry name" value="Cro/C1-type_HTH"/>
</dbReference>
<dbReference type="GO" id="GO:0003677">
    <property type="term" value="F:DNA binding"/>
    <property type="evidence" value="ECO:0007669"/>
    <property type="project" value="InterPro"/>
</dbReference>
<feature type="domain" description="HTH cro/C1-type" evidence="1">
    <location>
        <begin position="24"/>
        <end position="80"/>
    </location>
</feature>
<proteinExistence type="predicted"/>
<dbReference type="RefSeq" id="WP_060586317.1">
    <property type="nucleotide sequence ID" value="NZ_CP013067.1"/>
</dbReference>
<accession>A0A0S2SD38</accession>
<dbReference type="CDD" id="cd00093">
    <property type="entry name" value="HTH_XRE"/>
    <property type="match status" value="1"/>
</dbReference>
<organism evidence="2 3">
    <name type="scientific">Aeromonas schubertii</name>
    <dbReference type="NCBI Taxonomy" id="652"/>
    <lineage>
        <taxon>Bacteria</taxon>
        <taxon>Pseudomonadati</taxon>
        <taxon>Pseudomonadota</taxon>
        <taxon>Gammaproteobacteria</taxon>
        <taxon>Aeromonadales</taxon>
        <taxon>Aeromonadaceae</taxon>
        <taxon>Aeromonas</taxon>
    </lineage>
</organism>
<sequence length="124" mass="14326">MRKIRKAYLSPADLDYVRAAKLHLSQLLLERGWNAKHLAALSHIPASTISRWLSPEREEFMSLADAAVLSRLLRLPLAELFPPEPWPHEGGRLDPALRQLHTLPPEHLYWLLGLYHQARKLFQP</sequence>
<evidence type="ECO:0000313" key="3">
    <source>
        <dbReference type="Proteomes" id="UP000058114"/>
    </source>
</evidence>
<dbReference type="Proteomes" id="UP000058114">
    <property type="component" value="Chromosome"/>
</dbReference>
<evidence type="ECO:0000259" key="1">
    <source>
        <dbReference type="PROSITE" id="PS50943"/>
    </source>
</evidence>
<reference evidence="3" key="1">
    <citation type="submission" date="2015-10" db="EMBL/GenBank/DDBJ databases">
        <title>Complete Genome Sequence of Aeromonas schubertii strain WL1483.</title>
        <authorList>
            <person name="Liu L."/>
        </authorList>
    </citation>
    <scope>NUCLEOTIDE SEQUENCE [LARGE SCALE GENOMIC DNA]</scope>
    <source>
        <strain evidence="3">WL1483</strain>
    </source>
</reference>